<organism evidence="1 2">
    <name type="scientific">Paragonimus westermani</name>
    <dbReference type="NCBI Taxonomy" id="34504"/>
    <lineage>
        <taxon>Eukaryota</taxon>
        <taxon>Metazoa</taxon>
        <taxon>Spiralia</taxon>
        <taxon>Lophotrochozoa</taxon>
        <taxon>Platyhelminthes</taxon>
        <taxon>Trematoda</taxon>
        <taxon>Digenea</taxon>
        <taxon>Plagiorchiida</taxon>
        <taxon>Troglotremata</taxon>
        <taxon>Troglotrematidae</taxon>
        <taxon>Paragonimus</taxon>
    </lineage>
</organism>
<reference evidence="1 2" key="1">
    <citation type="journal article" date="2019" name="Gigascience">
        <title>Whole-genome sequence of the oriental lung fluke Paragonimus westermani.</title>
        <authorList>
            <person name="Oey H."/>
            <person name="Zakrzewski M."/>
            <person name="Narain K."/>
            <person name="Devi K.R."/>
            <person name="Agatsuma T."/>
            <person name="Nawaratna S."/>
            <person name="Gobert G.N."/>
            <person name="Jones M.K."/>
            <person name="Ragan M.A."/>
            <person name="McManus D.P."/>
            <person name="Krause L."/>
        </authorList>
    </citation>
    <scope>NUCLEOTIDE SEQUENCE [LARGE SCALE GENOMIC DNA]</scope>
    <source>
        <strain evidence="1 2">IND2009</strain>
    </source>
</reference>
<dbReference type="EMBL" id="QNGE01000446">
    <property type="protein sequence ID" value="KAA3680430.1"/>
    <property type="molecule type" value="Genomic_DNA"/>
</dbReference>
<accession>A0A5J4NZ20</accession>
<sequence length="229" mass="26687">MSSIGCLTNRSPWLFHTVRSLCRYYRLMRVQTLFIHSVFSCIFVANSLGDYVLDNAQEIYFTEQCAGLCVSLSVPEFGPCGSLVNLTSALRNMTTLSIRFDALDQMLKLHDTSGYYMLVLYSERAIIQWMVIFHKLETLGYWENRRGHHEAYKLWYGLSHEEQHQRNVDRPKTETWFLAVLSIPHWSVVPIVPELPPLRLDVSRELSSNNMKMITTSYYRMNNLNGIFT</sequence>
<evidence type="ECO:0000313" key="1">
    <source>
        <dbReference type="EMBL" id="KAA3680430.1"/>
    </source>
</evidence>
<gene>
    <name evidence="1" type="ORF">DEA37_0004429</name>
</gene>
<evidence type="ECO:0000313" key="2">
    <source>
        <dbReference type="Proteomes" id="UP000324629"/>
    </source>
</evidence>
<dbReference type="AlphaFoldDB" id="A0A5J4NZ20"/>
<keyword evidence="2" id="KW-1185">Reference proteome</keyword>
<dbReference type="Proteomes" id="UP000324629">
    <property type="component" value="Unassembled WGS sequence"/>
</dbReference>
<proteinExistence type="predicted"/>
<comment type="caution">
    <text evidence="1">The sequence shown here is derived from an EMBL/GenBank/DDBJ whole genome shotgun (WGS) entry which is preliminary data.</text>
</comment>
<protein>
    <submittedName>
        <fullName evidence="1">Uncharacterized protein</fullName>
    </submittedName>
</protein>
<name>A0A5J4NZ20_9TREM</name>